<evidence type="ECO:0000313" key="2">
    <source>
        <dbReference type="EMBL" id="KAJ1154733.1"/>
    </source>
</evidence>
<gene>
    <name evidence="2" type="ORF">NDU88_007476</name>
</gene>
<evidence type="ECO:0000256" key="1">
    <source>
        <dbReference type="SAM" id="MobiDB-lite"/>
    </source>
</evidence>
<organism evidence="2 3">
    <name type="scientific">Pleurodeles waltl</name>
    <name type="common">Iberian ribbed newt</name>
    <dbReference type="NCBI Taxonomy" id="8319"/>
    <lineage>
        <taxon>Eukaryota</taxon>
        <taxon>Metazoa</taxon>
        <taxon>Chordata</taxon>
        <taxon>Craniata</taxon>
        <taxon>Vertebrata</taxon>
        <taxon>Euteleostomi</taxon>
        <taxon>Amphibia</taxon>
        <taxon>Batrachia</taxon>
        <taxon>Caudata</taxon>
        <taxon>Salamandroidea</taxon>
        <taxon>Salamandridae</taxon>
        <taxon>Pleurodelinae</taxon>
        <taxon>Pleurodeles</taxon>
    </lineage>
</organism>
<protein>
    <submittedName>
        <fullName evidence="2">Uncharacterized protein</fullName>
    </submittedName>
</protein>
<evidence type="ECO:0000313" key="3">
    <source>
        <dbReference type="Proteomes" id="UP001066276"/>
    </source>
</evidence>
<accession>A0AAV7RS11</accession>
<comment type="caution">
    <text evidence="2">The sequence shown here is derived from an EMBL/GenBank/DDBJ whole genome shotgun (WGS) entry which is preliminary data.</text>
</comment>
<dbReference type="AlphaFoldDB" id="A0AAV7RS11"/>
<feature type="region of interest" description="Disordered" evidence="1">
    <location>
        <begin position="1"/>
        <end position="25"/>
    </location>
</feature>
<feature type="compositionally biased region" description="Pro residues" evidence="1">
    <location>
        <begin position="1"/>
        <end position="12"/>
    </location>
</feature>
<name>A0AAV7RS11_PLEWA</name>
<sequence>MARQPPPPPAPGPRRQHRVKCSQRGPSRALAYRLKHHSGPCPPSKLAVCSVSLGCCPSRGPPVLPGPLRFLRARERPRATHTSRGPVPGSDRQSWPSSSTVGLSPSGALRSPPGSSSRWQLPGSGVSPSGRISRGLPADFGRLTTPGSGSLPHTRSRLQAWGRAASLSSSRQPGLRCYTLWG</sequence>
<proteinExistence type="predicted"/>
<reference evidence="2" key="1">
    <citation type="journal article" date="2022" name="bioRxiv">
        <title>Sequencing and chromosome-scale assembly of the giantPleurodeles waltlgenome.</title>
        <authorList>
            <person name="Brown T."/>
            <person name="Elewa A."/>
            <person name="Iarovenko S."/>
            <person name="Subramanian E."/>
            <person name="Araus A.J."/>
            <person name="Petzold A."/>
            <person name="Susuki M."/>
            <person name="Suzuki K.-i.T."/>
            <person name="Hayashi T."/>
            <person name="Toyoda A."/>
            <person name="Oliveira C."/>
            <person name="Osipova E."/>
            <person name="Leigh N.D."/>
            <person name="Simon A."/>
            <person name="Yun M.H."/>
        </authorList>
    </citation>
    <scope>NUCLEOTIDE SEQUENCE</scope>
    <source>
        <strain evidence="2">20211129_DDA</strain>
        <tissue evidence="2">Liver</tissue>
    </source>
</reference>
<feature type="compositionally biased region" description="Polar residues" evidence="1">
    <location>
        <begin position="91"/>
        <end position="103"/>
    </location>
</feature>
<keyword evidence="3" id="KW-1185">Reference proteome</keyword>
<dbReference type="EMBL" id="JANPWB010000009">
    <property type="protein sequence ID" value="KAJ1154733.1"/>
    <property type="molecule type" value="Genomic_DNA"/>
</dbReference>
<feature type="region of interest" description="Disordered" evidence="1">
    <location>
        <begin position="75"/>
        <end position="154"/>
    </location>
</feature>
<dbReference type="Proteomes" id="UP001066276">
    <property type="component" value="Chromosome 5"/>
</dbReference>